<dbReference type="SUPFAM" id="SSF55298">
    <property type="entry name" value="YjgF-like"/>
    <property type="match status" value="1"/>
</dbReference>
<comment type="caution">
    <text evidence="2">The sequence shown here is derived from an EMBL/GenBank/DDBJ whole genome shotgun (WGS) entry which is preliminary data.</text>
</comment>
<sequence length="152" mass="17053">MTDPKFLVEKQLWDATKPMCHLVQAGDFIWLSGVVAFDENGAVVGAGDIKAQARQIFTNVRRRLGMVGCDLNSIIRLTNYLTTPMEDMTFTRQYWEVRDEFFGSHRPASTGVQVVALMLPELVLEVDVVAYAPGAQIRPDARILNETHSRQA</sequence>
<gene>
    <name evidence="2" type="ORF">K1W69_10455</name>
</gene>
<dbReference type="EMBL" id="JAICBX010000002">
    <property type="protein sequence ID" value="MBW8637606.1"/>
    <property type="molecule type" value="Genomic_DNA"/>
</dbReference>
<dbReference type="GO" id="GO:0005829">
    <property type="term" value="C:cytosol"/>
    <property type="evidence" value="ECO:0007669"/>
    <property type="project" value="TreeGrafter"/>
</dbReference>
<dbReference type="CDD" id="cd00448">
    <property type="entry name" value="YjgF_YER057c_UK114_family"/>
    <property type="match status" value="1"/>
</dbReference>
<dbReference type="PANTHER" id="PTHR11803:SF58">
    <property type="entry name" value="PROTEIN HMF1-RELATED"/>
    <property type="match status" value="1"/>
</dbReference>
<dbReference type="Gene3D" id="3.30.1330.40">
    <property type="entry name" value="RutC-like"/>
    <property type="match status" value="1"/>
</dbReference>
<dbReference type="Pfam" id="PF01042">
    <property type="entry name" value="Ribonuc_L-PSP"/>
    <property type="match status" value="1"/>
</dbReference>
<dbReference type="RefSeq" id="WP_220228294.1">
    <property type="nucleotide sequence ID" value="NZ_JAICBX010000002.1"/>
</dbReference>
<dbReference type="PANTHER" id="PTHR11803">
    <property type="entry name" value="2-IMINOBUTANOATE/2-IMINOPROPANOATE DEAMINASE RIDA"/>
    <property type="match status" value="1"/>
</dbReference>
<name>A0AAE2ZMU3_9HYPH</name>
<evidence type="ECO:0000256" key="1">
    <source>
        <dbReference type="ARBA" id="ARBA00010552"/>
    </source>
</evidence>
<organism evidence="2 3">
    <name type="scientific">Flavimaribacter sediminis</name>
    <dbReference type="NCBI Taxonomy" id="2865987"/>
    <lineage>
        <taxon>Bacteria</taxon>
        <taxon>Pseudomonadati</taxon>
        <taxon>Pseudomonadota</taxon>
        <taxon>Alphaproteobacteria</taxon>
        <taxon>Hyphomicrobiales</taxon>
        <taxon>Rhizobiaceae</taxon>
        <taxon>Flavimaribacter</taxon>
    </lineage>
</organism>
<reference evidence="2" key="1">
    <citation type="submission" date="2021-08" db="EMBL/GenBank/DDBJ databases">
        <title>Hoeflea bacterium WL0058 sp. nov., isolated from the sediment.</title>
        <authorList>
            <person name="Wang L."/>
            <person name="Zhang D."/>
        </authorList>
    </citation>
    <scope>NUCLEOTIDE SEQUENCE</scope>
    <source>
        <strain evidence="2">WL0058</strain>
    </source>
</reference>
<keyword evidence="3" id="KW-1185">Reference proteome</keyword>
<dbReference type="Proteomes" id="UP001196509">
    <property type="component" value="Unassembled WGS sequence"/>
</dbReference>
<proteinExistence type="inferred from homology"/>
<protein>
    <submittedName>
        <fullName evidence="2">RidA family protein</fullName>
    </submittedName>
</protein>
<evidence type="ECO:0000313" key="2">
    <source>
        <dbReference type="EMBL" id="MBW8637606.1"/>
    </source>
</evidence>
<accession>A0AAE2ZMU3</accession>
<evidence type="ECO:0000313" key="3">
    <source>
        <dbReference type="Proteomes" id="UP001196509"/>
    </source>
</evidence>
<dbReference type="AlphaFoldDB" id="A0AAE2ZMU3"/>
<dbReference type="InterPro" id="IPR035959">
    <property type="entry name" value="RutC-like_sf"/>
</dbReference>
<comment type="similarity">
    <text evidence="1">Belongs to the RutC family.</text>
</comment>
<dbReference type="InterPro" id="IPR006175">
    <property type="entry name" value="YjgF/YER057c/UK114"/>
</dbReference>
<dbReference type="GO" id="GO:0019239">
    <property type="term" value="F:deaminase activity"/>
    <property type="evidence" value="ECO:0007669"/>
    <property type="project" value="TreeGrafter"/>
</dbReference>